<dbReference type="RefSeq" id="WP_007141788.1">
    <property type="nucleotide sequence ID" value="NZ_AOLZ01000039.1"/>
</dbReference>
<dbReference type="Proteomes" id="UP000186547">
    <property type="component" value="Chromosome"/>
</dbReference>
<organism evidence="3 4">
    <name type="scientific">Natronobacterium lacisalsi AJ5</name>
    <dbReference type="NCBI Taxonomy" id="358396"/>
    <lineage>
        <taxon>Archaea</taxon>
        <taxon>Methanobacteriati</taxon>
        <taxon>Methanobacteriota</taxon>
        <taxon>Stenosarchaea group</taxon>
        <taxon>Halobacteria</taxon>
        <taxon>Halobacteriales</taxon>
        <taxon>Natrialbaceae</taxon>
        <taxon>Natronobacterium</taxon>
    </lineage>
</organism>
<dbReference type="PROSITE" id="PS51257">
    <property type="entry name" value="PROKAR_LIPOPROTEIN"/>
    <property type="match status" value="1"/>
</dbReference>
<feature type="compositionally biased region" description="Acidic residues" evidence="1">
    <location>
        <begin position="143"/>
        <end position="153"/>
    </location>
</feature>
<dbReference type="GeneID" id="30922063"/>
<dbReference type="KEGG" id="hlc:CHINAEXTREME13025"/>
<evidence type="ECO:0000313" key="3">
    <source>
        <dbReference type="EMBL" id="EMA32511.1"/>
    </source>
</evidence>
<dbReference type="Proteomes" id="UP000011555">
    <property type="component" value="Unassembled WGS sequence"/>
</dbReference>
<reference evidence="2" key="3">
    <citation type="submission" date="2017-01" db="EMBL/GenBank/DDBJ databases">
        <authorList>
            <person name="Mah S.A."/>
            <person name="Swanson W.J."/>
            <person name="Moy G.W."/>
            <person name="Vacquier V.D."/>
        </authorList>
    </citation>
    <scope>NUCLEOTIDE SEQUENCE</scope>
    <source>
        <strain evidence="2">AJ5</strain>
    </source>
</reference>
<dbReference type="AlphaFoldDB" id="M0LG61"/>
<name>M0LG61_NATLA</name>
<accession>M0LG61</accession>
<feature type="region of interest" description="Disordered" evidence="1">
    <location>
        <begin position="126"/>
        <end position="153"/>
    </location>
</feature>
<reference evidence="3 4" key="2">
    <citation type="journal article" date="2014" name="PLoS Genet.">
        <title>Phylogenetically driven sequencing of extremely halophilic archaea reveals strategies for static and dynamic osmo-response.</title>
        <authorList>
            <person name="Becker E.A."/>
            <person name="Seitzer P.M."/>
            <person name="Tritt A."/>
            <person name="Larsen D."/>
            <person name="Krusor M."/>
            <person name="Yao A.I."/>
            <person name="Wu D."/>
            <person name="Madern D."/>
            <person name="Eisen J.A."/>
            <person name="Darling A.E."/>
            <person name="Facciotti M.T."/>
        </authorList>
    </citation>
    <scope>NUCLEOTIDE SEQUENCE [LARGE SCALE GENOMIC DNA]</scope>
    <source>
        <strain evidence="3 4">AJ5</strain>
    </source>
</reference>
<evidence type="ECO:0000313" key="2">
    <source>
        <dbReference type="EMBL" id="APW98642.1"/>
    </source>
</evidence>
<proteinExistence type="predicted"/>
<sequence>MNRRTVLRTAGVATMAGLAGCLEGVREHFSVQGVVTLEIVNEADDSYNLRLEAHESETNRQTYDESFTVTPGERAMPQHLERTDQRFRVIKFDGTEQEEIREVSITPETRHVNVYVRDDDLVIDVHRGDDEGNTTVDGGPTEETTDDESESDD</sequence>
<evidence type="ECO:0000313" key="4">
    <source>
        <dbReference type="Proteomes" id="UP000011555"/>
    </source>
</evidence>
<protein>
    <submittedName>
        <fullName evidence="3">Ser-Asp rich fibrinogen-binding, bone sialoprotein-binding protein</fullName>
    </submittedName>
</protein>
<dbReference type="eggNOG" id="arCOG09341">
    <property type="taxonomic scope" value="Archaea"/>
</dbReference>
<reference evidence="2 5" key="1">
    <citation type="journal article" date="2011" name="J. Bacteriol.">
        <title>Genome sequence of Halobiforma lacisalsi AJ5, an extremely halophilic archaeon which harbors a bop gene.</title>
        <authorList>
            <person name="Jiang X."/>
            <person name="Wang S."/>
            <person name="Cheng H."/>
            <person name="Huo Y."/>
            <person name="Zhang X."/>
            <person name="Zhu X."/>
            <person name="Han X."/>
            <person name="Ni P."/>
            <person name="Wu M."/>
        </authorList>
    </citation>
    <scope>NUCLEOTIDE SEQUENCE [LARGE SCALE GENOMIC DNA]</scope>
    <source>
        <strain evidence="2 5">AJ5</strain>
    </source>
</reference>
<dbReference type="EMBL" id="CP019285">
    <property type="protein sequence ID" value="APW98642.1"/>
    <property type="molecule type" value="Genomic_DNA"/>
</dbReference>
<keyword evidence="4" id="KW-1185">Reference proteome</keyword>
<dbReference type="EMBL" id="AOLZ01000039">
    <property type="protein sequence ID" value="EMA32511.1"/>
    <property type="molecule type" value="Genomic_DNA"/>
</dbReference>
<evidence type="ECO:0000256" key="1">
    <source>
        <dbReference type="SAM" id="MobiDB-lite"/>
    </source>
</evidence>
<gene>
    <name evidence="3" type="ORF">C445_10357</name>
    <name evidence="2" type="ORF">CHINAEXTREME_13025</name>
</gene>
<evidence type="ECO:0000313" key="5">
    <source>
        <dbReference type="Proteomes" id="UP000186547"/>
    </source>
</evidence>